<name>A0A6M3LNK3_9ZZZZ</name>
<proteinExistence type="predicted"/>
<accession>A0A6M3LNK3</accession>
<gene>
    <name evidence="1" type="ORF">MM415B03795_0008</name>
</gene>
<evidence type="ECO:0000313" key="1">
    <source>
        <dbReference type="EMBL" id="QJA94671.1"/>
    </source>
</evidence>
<organism evidence="1">
    <name type="scientific">viral metagenome</name>
    <dbReference type="NCBI Taxonomy" id="1070528"/>
    <lineage>
        <taxon>unclassified sequences</taxon>
        <taxon>metagenomes</taxon>
        <taxon>organismal metagenomes</taxon>
    </lineage>
</organism>
<sequence>MANRFYVENYAELTQKERNNLRQRYVCQECGEWVNYWLDPGKGTYLACQRHNINQHDGIAKKFLAPDERLNIARRETMDKNIVSVNQALAVRNLPTTGTMNESQALQVCRVYWPDAPDTNIEAAAYLCRDYGLHPGANHIYLIPYAIKDQQGKVIGHRWEMIWSIAAKRLVTMRVKGQYSYIDDTPRKMSEAEEIKILGAVDKSKVRAITRLRNAQGMEASGVGEISASATVKGADKGNSLLNMAMVRSESRALDRLPGVMSLPVIEAIDATYAEGPDGQVVDTGTGEIIEGEVAEVVDTDNEEVIEKAEPEPEKEPAKKPTPATVDKRGAFEKEGRDITKEAIAATNKKPAPAVTAAVLHPEVSEEQPETKEEAKSPIDLIWLKEQLGILQGKKLESWTNAAVIGRLNAITGQSASKVSDAVMYLTAEQAEKFVASITETIEMA</sequence>
<reference evidence="1" key="1">
    <citation type="submission" date="2020-03" db="EMBL/GenBank/DDBJ databases">
        <title>The deep terrestrial virosphere.</title>
        <authorList>
            <person name="Holmfeldt K."/>
            <person name="Nilsson E."/>
            <person name="Simone D."/>
            <person name="Lopez-Fernandez M."/>
            <person name="Wu X."/>
            <person name="de Brujin I."/>
            <person name="Lundin D."/>
            <person name="Andersson A."/>
            <person name="Bertilsson S."/>
            <person name="Dopson M."/>
        </authorList>
    </citation>
    <scope>NUCLEOTIDE SEQUENCE</scope>
    <source>
        <strain evidence="1">MM415B03795</strain>
    </source>
</reference>
<protein>
    <submittedName>
        <fullName evidence="1">Uncharacterized protein</fullName>
    </submittedName>
</protein>
<dbReference type="EMBL" id="MT143251">
    <property type="protein sequence ID" value="QJA94671.1"/>
    <property type="molecule type" value="Genomic_DNA"/>
</dbReference>
<dbReference type="AlphaFoldDB" id="A0A6M3LNK3"/>